<evidence type="ECO:0000256" key="9">
    <source>
        <dbReference type="ARBA" id="ARBA00023172"/>
    </source>
</evidence>
<evidence type="ECO:0000256" key="7">
    <source>
        <dbReference type="ARBA" id="ARBA00022908"/>
    </source>
</evidence>
<evidence type="ECO:0000256" key="10">
    <source>
        <dbReference type="ARBA" id="ARBA00023306"/>
    </source>
</evidence>
<keyword evidence="4 11" id="KW-0963">Cytoplasm</keyword>
<keyword evidence="6 11" id="KW-0159">Chromosome partition</keyword>
<name>A0ABV7VIQ2_9PROT</name>
<dbReference type="Pfam" id="PF02899">
    <property type="entry name" value="Phage_int_SAM_1"/>
    <property type="match status" value="1"/>
</dbReference>
<dbReference type="InterPro" id="IPR013762">
    <property type="entry name" value="Integrase-like_cat_sf"/>
</dbReference>
<keyword evidence="7 11" id="KW-0229">DNA integration</keyword>
<dbReference type="Proteomes" id="UP001595711">
    <property type="component" value="Unassembled WGS sequence"/>
</dbReference>
<evidence type="ECO:0000313" key="14">
    <source>
        <dbReference type="EMBL" id="MFC3676063.1"/>
    </source>
</evidence>
<dbReference type="InterPro" id="IPR044068">
    <property type="entry name" value="CB"/>
</dbReference>
<protein>
    <recommendedName>
        <fullName evidence="3 11">Tyrosine recombinase XerD</fullName>
    </recommendedName>
</protein>
<evidence type="ECO:0000256" key="11">
    <source>
        <dbReference type="HAMAP-Rule" id="MF_01807"/>
    </source>
</evidence>
<dbReference type="InterPro" id="IPR011010">
    <property type="entry name" value="DNA_brk_join_enz"/>
</dbReference>
<evidence type="ECO:0000256" key="6">
    <source>
        <dbReference type="ARBA" id="ARBA00022829"/>
    </source>
</evidence>
<dbReference type="PROSITE" id="PS51898">
    <property type="entry name" value="TYR_RECOMBINASE"/>
    <property type="match status" value="1"/>
</dbReference>
<dbReference type="HAMAP" id="MF_01808">
    <property type="entry name" value="Recomb_XerC_XerD"/>
    <property type="match status" value="1"/>
</dbReference>
<keyword evidence="15" id="KW-1185">Reference proteome</keyword>
<sequence>MARPQQSPLGRHGEAFLEMLSAERGLAKNSLDAYQNDLTDFTGHLTARKETPERVGIDSLRLYVQGLADAGLKPATAARRLSALRQFFRFMVQEGIRSDDPAALLDAPKRGRPLPKLLSETEVDRLLVEARALREEPAEAARLTALLEVLYATGLRVSELVSLRWPPFGDDPRFLVIRGKGGKERLVPLSEPARQAITDYAGWRGDFISGKASPWLFPSRGESGHLTRQRFGQLLKDLAVAAGISPAKVSPHVLRHAFASHLLAHGADLRAVQKMLGHADISTTQIYTHVLEARKQALVRQHHPLAKG</sequence>
<comment type="subcellular location">
    <subcellularLocation>
        <location evidence="1 11">Cytoplasm</location>
    </subcellularLocation>
</comment>
<comment type="caution">
    <text evidence="14">The sequence shown here is derived from an EMBL/GenBank/DDBJ whole genome shotgun (WGS) entry which is preliminary data.</text>
</comment>
<feature type="active site" evidence="11">
    <location>
        <position position="180"/>
    </location>
</feature>
<keyword evidence="9 11" id="KW-0233">DNA recombination</keyword>
<dbReference type="NCBIfam" id="NF001399">
    <property type="entry name" value="PRK00283.1"/>
    <property type="match status" value="1"/>
</dbReference>
<feature type="domain" description="Tyr recombinase" evidence="12">
    <location>
        <begin position="113"/>
        <end position="300"/>
    </location>
</feature>
<evidence type="ECO:0000256" key="5">
    <source>
        <dbReference type="ARBA" id="ARBA00022618"/>
    </source>
</evidence>
<feature type="active site" evidence="11">
    <location>
        <position position="156"/>
    </location>
</feature>
<comment type="similarity">
    <text evidence="2 11">Belongs to the 'phage' integrase family. XerD subfamily.</text>
</comment>
<dbReference type="EMBL" id="JBHRYJ010000002">
    <property type="protein sequence ID" value="MFC3676063.1"/>
    <property type="molecule type" value="Genomic_DNA"/>
</dbReference>
<dbReference type="Gene3D" id="1.10.150.130">
    <property type="match status" value="1"/>
</dbReference>
<organism evidence="14 15">
    <name type="scientific">Ferrovibrio xuzhouensis</name>
    <dbReference type="NCBI Taxonomy" id="1576914"/>
    <lineage>
        <taxon>Bacteria</taxon>
        <taxon>Pseudomonadati</taxon>
        <taxon>Pseudomonadota</taxon>
        <taxon>Alphaproteobacteria</taxon>
        <taxon>Rhodospirillales</taxon>
        <taxon>Rhodospirillaceae</taxon>
        <taxon>Ferrovibrio</taxon>
    </lineage>
</organism>
<feature type="active site" evidence="11">
    <location>
        <position position="252"/>
    </location>
</feature>
<dbReference type="InterPro" id="IPR050090">
    <property type="entry name" value="Tyrosine_recombinase_XerCD"/>
</dbReference>
<dbReference type="InterPro" id="IPR023009">
    <property type="entry name" value="Tyrosine_recombinase_XerC/XerD"/>
</dbReference>
<dbReference type="RefSeq" id="WP_379725973.1">
    <property type="nucleotide sequence ID" value="NZ_JBHRYJ010000002.1"/>
</dbReference>
<dbReference type="SUPFAM" id="SSF56349">
    <property type="entry name" value="DNA breaking-rejoining enzymes"/>
    <property type="match status" value="1"/>
</dbReference>
<dbReference type="Pfam" id="PF00589">
    <property type="entry name" value="Phage_integrase"/>
    <property type="match status" value="1"/>
</dbReference>
<dbReference type="PANTHER" id="PTHR30349">
    <property type="entry name" value="PHAGE INTEGRASE-RELATED"/>
    <property type="match status" value="1"/>
</dbReference>
<feature type="domain" description="Core-binding (CB)" evidence="13">
    <location>
        <begin position="7"/>
        <end position="92"/>
    </location>
</feature>
<evidence type="ECO:0000259" key="12">
    <source>
        <dbReference type="PROSITE" id="PS51898"/>
    </source>
</evidence>
<dbReference type="InterPro" id="IPR004107">
    <property type="entry name" value="Integrase_SAM-like_N"/>
</dbReference>
<dbReference type="HAMAP" id="MF_01807">
    <property type="entry name" value="Recomb_XerD"/>
    <property type="match status" value="1"/>
</dbReference>
<dbReference type="InterPro" id="IPR010998">
    <property type="entry name" value="Integrase_recombinase_N"/>
</dbReference>
<keyword evidence="8 11" id="KW-0238">DNA-binding</keyword>
<dbReference type="Gene3D" id="1.10.443.10">
    <property type="entry name" value="Intergrase catalytic core"/>
    <property type="match status" value="1"/>
</dbReference>
<evidence type="ECO:0000256" key="3">
    <source>
        <dbReference type="ARBA" id="ARBA00015810"/>
    </source>
</evidence>
<feature type="active site" evidence="11">
    <location>
        <position position="255"/>
    </location>
</feature>
<dbReference type="InterPro" id="IPR002104">
    <property type="entry name" value="Integrase_catalytic"/>
</dbReference>
<feature type="active site" evidence="11">
    <location>
        <position position="278"/>
    </location>
</feature>
<dbReference type="PANTHER" id="PTHR30349:SF90">
    <property type="entry name" value="TYROSINE RECOMBINASE XERD"/>
    <property type="match status" value="1"/>
</dbReference>
<comment type="subunit">
    <text evidence="11">Forms a cyclic heterotetrameric complex composed of two molecules of XerC and two molecules of XerD.</text>
</comment>
<evidence type="ECO:0000313" key="15">
    <source>
        <dbReference type="Proteomes" id="UP001595711"/>
    </source>
</evidence>
<dbReference type="PROSITE" id="PS51900">
    <property type="entry name" value="CB"/>
    <property type="match status" value="1"/>
</dbReference>
<evidence type="ECO:0000256" key="4">
    <source>
        <dbReference type="ARBA" id="ARBA00022490"/>
    </source>
</evidence>
<dbReference type="InterPro" id="IPR011932">
    <property type="entry name" value="Recomb_XerD"/>
</dbReference>
<gene>
    <name evidence="11" type="primary">xerD</name>
    <name evidence="14" type="ORF">ACFOOQ_10950</name>
</gene>
<evidence type="ECO:0000256" key="1">
    <source>
        <dbReference type="ARBA" id="ARBA00004496"/>
    </source>
</evidence>
<evidence type="ECO:0000256" key="2">
    <source>
        <dbReference type="ARBA" id="ARBA00010450"/>
    </source>
</evidence>
<evidence type="ECO:0000259" key="13">
    <source>
        <dbReference type="PROSITE" id="PS51900"/>
    </source>
</evidence>
<feature type="active site" description="O-(3'-phospho-DNA)-tyrosine intermediate" evidence="11">
    <location>
        <position position="287"/>
    </location>
</feature>
<keyword evidence="10 11" id="KW-0131">Cell cycle</keyword>
<keyword evidence="5 11" id="KW-0132">Cell division</keyword>
<comment type="function">
    <text evidence="11">Site-specific tyrosine recombinase, which acts by catalyzing the cutting and rejoining of the recombining DNA molecules. The XerC-XerD complex is essential to convert dimers of the bacterial chromosome into monomers to permit their segregation at cell division. It also contributes to the segregational stability of plasmids.</text>
</comment>
<evidence type="ECO:0000256" key="8">
    <source>
        <dbReference type="ARBA" id="ARBA00023125"/>
    </source>
</evidence>
<proteinExistence type="inferred from homology"/>
<reference evidence="15" key="1">
    <citation type="journal article" date="2019" name="Int. J. Syst. Evol. Microbiol.">
        <title>The Global Catalogue of Microorganisms (GCM) 10K type strain sequencing project: providing services to taxonomists for standard genome sequencing and annotation.</title>
        <authorList>
            <consortium name="The Broad Institute Genomics Platform"/>
            <consortium name="The Broad Institute Genome Sequencing Center for Infectious Disease"/>
            <person name="Wu L."/>
            <person name="Ma J."/>
        </authorList>
    </citation>
    <scope>NUCLEOTIDE SEQUENCE [LARGE SCALE GENOMIC DNA]</scope>
    <source>
        <strain evidence="15">KCTC 42182</strain>
    </source>
</reference>
<accession>A0ABV7VIQ2</accession>